<name>M0MRI7_9EURY</name>
<reference evidence="1 2" key="1">
    <citation type="journal article" date="2014" name="PLoS Genet.">
        <title>Phylogenetically driven sequencing of extremely halophilic archaea reveals strategies for static and dynamic osmo-response.</title>
        <authorList>
            <person name="Becker E.A."/>
            <person name="Seitzer P.M."/>
            <person name="Tritt A."/>
            <person name="Larsen D."/>
            <person name="Krusor M."/>
            <person name="Yao A.I."/>
            <person name="Wu D."/>
            <person name="Madern D."/>
            <person name="Eisen J.A."/>
            <person name="Darling A.E."/>
            <person name="Facciotti M.T."/>
        </authorList>
    </citation>
    <scope>NUCLEOTIDE SEQUENCE [LARGE SCALE GENOMIC DNA]</scope>
    <source>
        <strain evidence="1 2">DSM 5350</strain>
    </source>
</reference>
<dbReference type="PATRIC" id="fig|1227455.4.peg.170"/>
<organism evidence="1 2">
    <name type="scientific">Halococcus saccharolyticus DSM 5350</name>
    <dbReference type="NCBI Taxonomy" id="1227455"/>
    <lineage>
        <taxon>Archaea</taxon>
        <taxon>Methanobacteriati</taxon>
        <taxon>Methanobacteriota</taxon>
        <taxon>Stenosarchaea group</taxon>
        <taxon>Halobacteria</taxon>
        <taxon>Halobacteriales</taxon>
        <taxon>Halococcaceae</taxon>
        <taxon>Halococcus</taxon>
    </lineage>
</organism>
<dbReference type="AlphaFoldDB" id="M0MRI7"/>
<keyword evidence="2" id="KW-1185">Reference proteome</keyword>
<accession>M0MRI7</accession>
<dbReference type="EMBL" id="AOMD01000002">
    <property type="protein sequence ID" value="EMA47973.1"/>
    <property type="molecule type" value="Genomic_DNA"/>
</dbReference>
<evidence type="ECO:0000313" key="1">
    <source>
        <dbReference type="EMBL" id="EMA47973.1"/>
    </source>
</evidence>
<comment type="caution">
    <text evidence="1">The sequence shown here is derived from an EMBL/GenBank/DDBJ whole genome shotgun (WGS) entry which is preliminary data.</text>
</comment>
<dbReference type="Proteomes" id="UP000011669">
    <property type="component" value="Unassembled WGS sequence"/>
</dbReference>
<sequence>MVDENRHMASGVLTDDLEERHAHLDALANEALDMTDGSPLFPVLKRAIRDEVRDREGVSACCGALIRTTMYGLRVCSRCRREVDDAD</sequence>
<dbReference type="STRING" id="1227455.C449_00835"/>
<evidence type="ECO:0000313" key="2">
    <source>
        <dbReference type="Proteomes" id="UP000011669"/>
    </source>
</evidence>
<proteinExistence type="predicted"/>
<protein>
    <submittedName>
        <fullName evidence="1">Uncharacterized protein</fullName>
    </submittedName>
</protein>
<dbReference type="InParanoid" id="M0MRI7"/>
<gene>
    <name evidence="1" type="ORF">C449_00835</name>
</gene>